<name>A0AA38R2G3_9PEZI</name>
<keyword evidence="2" id="KW-1133">Transmembrane helix</keyword>
<feature type="transmembrane region" description="Helical" evidence="2">
    <location>
        <begin position="314"/>
        <end position="334"/>
    </location>
</feature>
<reference evidence="3" key="1">
    <citation type="submission" date="2022-07" db="EMBL/GenBank/DDBJ databases">
        <title>Fungi with potential for degradation of polypropylene.</title>
        <authorList>
            <person name="Gostincar C."/>
        </authorList>
    </citation>
    <scope>NUCLEOTIDE SEQUENCE</scope>
    <source>
        <strain evidence="3">EXF-13287</strain>
    </source>
</reference>
<accession>A0AA38R2G3</accession>
<dbReference type="Proteomes" id="UP001174691">
    <property type="component" value="Unassembled WGS sequence"/>
</dbReference>
<evidence type="ECO:0000256" key="2">
    <source>
        <dbReference type="SAM" id="Phobius"/>
    </source>
</evidence>
<feature type="transmembrane region" description="Helical" evidence="2">
    <location>
        <begin position="68"/>
        <end position="89"/>
    </location>
</feature>
<feature type="transmembrane region" description="Helical" evidence="2">
    <location>
        <begin position="132"/>
        <end position="151"/>
    </location>
</feature>
<keyword evidence="3" id="KW-0808">Transferase</keyword>
<protein>
    <submittedName>
        <fullName evidence="3">Transferase family III protein</fullName>
    </submittedName>
</protein>
<gene>
    <name evidence="3" type="ORF">NKR19_g9615</name>
</gene>
<organism evidence="3 4">
    <name type="scientific">Coniochaeta hoffmannii</name>
    <dbReference type="NCBI Taxonomy" id="91930"/>
    <lineage>
        <taxon>Eukaryota</taxon>
        <taxon>Fungi</taxon>
        <taxon>Dikarya</taxon>
        <taxon>Ascomycota</taxon>
        <taxon>Pezizomycotina</taxon>
        <taxon>Sordariomycetes</taxon>
        <taxon>Sordariomycetidae</taxon>
        <taxon>Coniochaetales</taxon>
        <taxon>Coniochaetaceae</taxon>
        <taxon>Coniochaeta</taxon>
    </lineage>
</organism>
<dbReference type="EMBL" id="JANBVN010000243">
    <property type="protein sequence ID" value="KAJ9131148.1"/>
    <property type="molecule type" value="Genomic_DNA"/>
</dbReference>
<proteinExistence type="predicted"/>
<evidence type="ECO:0000256" key="1">
    <source>
        <dbReference type="SAM" id="MobiDB-lite"/>
    </source>
</evidence>
<evidence type="ECO:0000313" key="3">
    <source>
        <dbReference type="EMBL" id="KAJ9131148.1"/>
    </source>
</evidence>
<feature type="transmembrane region" description="Helical" evidence="2">
    <location>
        <begin position="212"/>
        <end position="235"/>
    </location>
</feature>
<dbReference type="AlphaFoldDB" id="A0AA38R2G3"/>
<keyword evidence="2" id="KW-0472">Membrane</keyword>
<feature type="transmembrane region" description="Helical" evidence="2">
    <location>
        <begin position="275"/>
        <end position="294"/>
    </location>
</feature>
<keyword evidence="4" id="KW-1185">Reference proteome</keyword>
<comment type="caution">
    <text evidence="3">The sequence shown here is derived from an EMBL/GenBank/DDBJ whole genome shotgun (WGS) entry which is preliminary data.</text>
</comment>
<keyword evidence="2" id="KW-0812">Transmembrane</keyword>
<feature type="transmembrane region" description="Helical" evidence="2">
    <location>
        <begin position="101"/>
        <end position="120"/>
    </location>
</feature>
<sequence>MPVLQPPQITAFASSVFERNVDSPGPVLQVVCAWPLSGQYGPGSRLLYYVLVAACVVARKAEWLRSACLAAALLFPAVAAIHGIILAALHVDGAVDMDMYGAFQLCAIGILAAPVTARLSSTYFNDPGRNTIFLWTILLLAGLLSLTVEFYRSNSVDCTYEGVDLTAASQFNYSQPQCMISGCTEDGPLWSRLRRGAASDIYVVPAPDRLTFGAATLLAAGCCIPAILSLVSMWSKILETNWKSRFGPRDANEPIDGTKATEGGMRGVNEVVRKFLSVVEVPIFGAAVLAILIVGENNFFGAQMSYRTEPIASVGQWAPIVGTVLATIGSLYILRATKSRNLEPETRSSDPPSRRSAESDEGGRLRVAKAITAVAEYIGTASPGRFDDSAFQHGDASDFPEIPGEEHRNHLAQAALSSCQLQWEYSIPFRNRRPPSEI</sequence>
<feature type="region of interest" description="Disordered" evidence="1">
    <location>
        <begin position="341"/>
        <end position="363"/>
    </location>
</feature>
<evidence type="ECO:0000313" key="4">
    <source>
        <dbReference type="Proteomes" id="UP001174691"/>
    </source>
</evidence>
<dbReference type="GO" id="GO:0016740">
    <property type="term" value="F:transferase activity"/>
    <property type="evidence" value="ECO:0007669"/>
    <property type="project" value="UniProtKB-KW"/>
</dbReference>